<feature type="transmembrane region" description="Helical" evidence="11">
    <location>
        <begin position="375"/>
        <end position="396"/>
    </location>
</feature>
<feature type="transmembrane region" description="Helical" evidence="11">
    <location>
        <begin position="284"/>
        <end position="302"/>
    </location>
</feature>
<dbReference type="PIRSF" id="PIRSF006603">
    <property type="entry name" value="DinF"/>
    <property type="match status" value="1"/>
</dbReference>
<feature type="transmembrane region" description="Helical" evidence="11">
    <location>
        <begin position="69"/>
        <end position="95"/>
    </location>
</feature>
<feature type="transmembrane region" description="Helical" evidence="11">
    <location>
        <begin position="107"/>
        <end position="129"/>
    </location>
</feature>
<dbReference type="PANTHER" id="PTHR43823:SF3">
    <property type="entry name" value="MULTIDRUG EXPORT PROTEIN MEPA"/>
    <property type="match status" value="1"/>
</dbReference>
<evidence type="ECO:0000256" key="8">
    <source>
        <dbReference type="ARBA" id="ARBA00023136"/>
    </source>
</evidence>
<dbReference type="GO" id="GO:0015297">
    <property type="term" value="F:antiporter activity"/>
    <property type="evidence" value="ECO:0007669"/>
    <property type="project" value="InterPro"/>
</dbReference>
<dbReference type="InterPro" id="IPR045070">
    <property type="entry name" value="MATE_MepA-like"/>
</dbReference>
<evidence type="ECO:0000256" key="6">
    <source>
        <dbReference type="ARBA" id="ARBA00022692"/>
    </source>
</evidence>
<feature type="transmembrane region" description="Helical" evidence="11">
    <location>
        <begin position="332"/>
        <end position="351"/>
    </location>
</feature>
<keyword evidence="6 11" id="KW-0812">Transmembrane</keyword>
<organism evidence="12 13">
    <name type="scientific">Pseudoalteromonas rubra</name>
    <dbReference type="NCBI Taxonomy" id="43658"/>
    <lineage>
        <taxon>Bacteria</taxon>
        <taxon>Pseudomonadati</taxon>
        <taxon>Pseudomonadota</taxon>
        <taxon>Gammaproteobacteria</taxon>
        <taxon>Alteromonadales</taxon>
        <taxon>Pseudoalteromonadaceae</taxon>
        <taxon>Pseudoalteromonas</taxon>
    </lineage>
</organism>
<feature type="transmembrane region" description="Helical" evidence="11">
    <location>
        <begin position="248"/>
        <end position="272"/>
    </location>
</feature>
<proteinExistence type="inferred from homology"/>
<reference evidence="12 13" key="1">
    <citation type="submission" date="2018-01" db="EMBL/GenBank/DDBJ databases">
        <authorList>
            <person name="Paulsen S."/>
            <person name="Gram L.K."/>
        </authorList>
    </citation>
    <scope>NUCLEOTIDE SEQUENCE [LARGE SCALE GENOMIC DNA]</scope>
    <source>
        <strain evidence="12 13">S2599</strain>
    </source>
</reference>
<evidence type="ECO:0000256" key="11">
    <source>
        <dbReference type="SAM" id="Phobius"/>
    </source>
</evidence>
<dbReference type="PANTHER" id="PTHR43823">
    <property type="entry name" value="SPORULATION PROTEIN YKVU"/>
    <property type="match status" value="1"/>
</dbReference>
<dbReference type="GO" id="GO:0005886">
    <property type="term" value="C:plasma membrane"/>
    <property type="evidence" value="ECO:0007669"/>
    <property type="project" value="UniProtKB-SubCell"/>
</dbReference>
<reference evidence="13" key="2">
    <citation type="submission" date="2019-06" db="EMBL/GenBank/DDBJ databases">
        <title>Co-occurence of chitin degradation, pigmentation and bioactivity in marine Pseudoalteromonas.</title>
        <authorList>
            <person name="Sonnenschein E.C."/>
            <person name="Bech P.K."/>
        </authorList>
    </citation>
    <scope>NUCLEOTIDE SEQUENCE [LARGE SCALE GENOMIC DNA]</scope>
    <source>
        <strain evidence="13">S2599</strain>
    </source>
</reference>
<keyword evidence="5" id="KW-1003">Cell membrane</keyword>
<evidence type="ECO:0000256" key="9">
    <source>
        <dbReference type="ARBA" id="ARBA00023251"/>
    </source>
</evidence>
<keyword evidence="9" id="KW-0046">Antibiotic resistance</keyword>
<feature type="transmembrane region" description="Helical" evidence="11">
    <location>
        <begin position="403"/>
        <end position="423"/>
    </location>
</feature>
<evidence type="ECO:0000256" key="3">
    <source>
        <dbReference type="ARBA" id="ARBA00022106"/>
    </source>
</evidence>
<feature type="transmembrane region" description="Helical" evidence="11">
    <location>
        <begin position="149"/>
        <end position="171"/>
    </location>
</feature>
<keyword evidence="4" id="KW-0813">Transport</keyword>
<comment type="caution">
    <text evidence="12">The sequence shown here is derived from an EMBL/GenBank/DDBJ whole genome shotgun (WGS) entry which is preliminary data.</text>
</comment>
<dbReference type="RefSeq" id="WP_138543171.1">
    <property type="nucleotide sequence ID" value="NZ_PNCJ01000005.1"/>
</dbReference>
<dbReference type="OrthoDB" id="9811110at2"/>
<feature type="region of interest" description="Disordered" evidence="10">
    <location>
        <begin position="1"/>
        <end position="20"/>
    </location>
</feature>
<dbReference type="AlphaFoldDB" id="A0A5S3X5A7"/>
<comment type="subcellular location">
    <subcellularLocation>
        <location evidence="1">Cell inner membrane</location>
        <topology evidence="1">Multi-pass membrane protein</topology>
    </subcellularLocation>
</comment>
<dbReference type="GO" id="GO:0046677">
    <property type="term" value="P:response to antibiotic"/>
    <property type="evidence" value="ECO:0007669"/>
    <property type="project" value="UniProtKB-KW"/>
</dbReference>
<name>A0A5S3X5A7_9GAMM</name>
<evidence type="ECO:0000313" key="13">
    <source>
        <dbReference type="Proteomes" id="UP000306719"/>
    </source>
</evidence>
<feature type="transmembrane region" description="Helical" evidence="11">
    <location>
        <begin position="183"/>
        <end position="204"/>
    </location>
</feature>
<dbReference type="NCBIfam" id="NF007130">
    <property type="entry name" value="PRK09575.1"/>
    <property type="match status" value="1"/>
</dbReference>
<keyword evidence="7 11" id="KW-1133">Transmembrane helix</keyword>
<accession>A0A5S3X5A7</accession>
<evidence type="ECO:0000256" key="4">
    <source>
        <dbReference type="ARBA" id="ARBA00022448"/>
    </source>
</evidence>
<evidence type="ECO:0000256" key="7">
    <source>
        <dbReference type="ARBA" id="ARBA00022989"/>
    </source>
</evidence>
<dbReference type="InterPro" id="IPR051327">
    <property type="entry name" value="MATE_MepA_subfamily"/>
</dbReference>
<feature type="transmembrane region" description="Helical" evidence="11">
    <location>
        <begin position="30"/>
        <end position="49"/>
    </location>
</feature>
<protein>
    <recommendedName>
        <fullName evidence="3">Multidrug export protein MepA</fullName>
    </recommendedName>
</protein>
<feature type="transmembrane region" description="Helical" evidence="11">
    <location>
        <begin position="210"/>
        <end position="228"/>
    </location>
</feature>
<dbReference type="Pfam" id="PF01554">
    <property type="entry name" value="MatE"/>
    <property type="match status" value="2"/>
</dbReference>
<dbReference type="GO" id="GO:0042910">
    <property type="term" value="F:xenobiotic transmembrane transporter activity"/>
    <property type="evidence" value="ECO:0007669"/>
    <property type="project" value="InterPro"/>
</dbReference>
<sequence length="466" mass="49782">MQTRDAELPVLGQDQKGSAEPHNESVARAFWRYTIPAVAAMMVNGLYQVVDGVFVGHFIGSDGLAAVNIAWPVVGLIAGLGTLVGIGAGSLLSMFRGAKDAVQAQAVLTTSVWLLLILAATTSLALYASGTLLLDLQGASGDVLRFGHSYLSVFGWGAVATMAAGALPMLIRNDGSPGVATRLLIFGAVINIVLDYVFIVLLQWQLAGAAWASVVSQSLVGVLALRYFCSAKAGVKLTAASLRFCFNLAGRTLVQGASGLVMFLYFAFITALHNKQLLMYGEPLHVAAFALIGYIGVIYYFFAEGVASGMQPPISYYYGAGQIERISATLKLACQVSLSVGLVIVLCLNLFPECIVSLFSQEKALLNEAQKGARLHLSMVFLDGFIFLAAMYYVALDQGAKSLLISLGNMAIQVPFLFFLPEYLGVDGVWLSVPVSNLVLTLIVAPMLWRDVARLRHGRALSQSQH</sequence>
<gene>
    <name evidence="12" type="ORF">CWB98_01285</name>
</gene>
<dbReference type="InterPro" id="IPR002528">
    <property type="entry name" value="MATE_fam"/>
</dbReference>
<evidence type="ECO:0000256" key="2">
    <source>
        <dbReference type="ARBA" id="ARBA00008417"/>
    </source>
</evidence>
<dbReference type="InterPro" id="IPR048279">
    <property type="entry name" value="MdtK-like"/>
</dbReference>
<dbReference type="EMBL" id="PNCJ01000005">
    <property type="protein sequence ID" value="TMP39248.1"/>
    <property type="molecule type" value="Genomic_DNA"/>
</dbReference>
<feature type="transmembrane region" description="Helical" evidence="11">
    <location>
        <begin position="429"/>
        <end position="449"/>
    </location>
</feature>
<keyword evidence="8 11" id="KW-0472">Membrane</keyword>
<evidence type="ECO:0000256" key="10">
    <source>
        <dbReference type="SAM" id="MobiDB-lite"/>
    </source>
</evidence>
<evidence type="ECO:0000256" key="1">
    <source>
        <dbReference type="ARBA" id="ARBA00004429"/>
    </source>
</evidence>
<comment type="similarity">
    <text evidence="2">Belongs to the multi antimicrobial extrusion (MATE) (TC 2.A.66.1) family. MepA subfamily.</text>
</comment>
<evidence type="ECO:0000313" key="12">
    <source>
        <dbReference type="EMBL" id="TMP39248.1"/>
    </source>
</evidence>
<dbReference type="Proteomes" id="UP000306719">
    <property type="component" value="Unassembled WGS sequence"/>
</dbReference>
<evidence type="ECO:0000256" key="5">
    <source>
        <dbReference type="ARBA" id="ARBA00022475"/>
    </source>
</evidence>
<dbReference type="CDD" id="cd13143">
    <property type="entry name" value="MATE_MepA_like"/>
    <property type="match status" value="1"/>
</dbReference>